<comment type="catalytic activity">
    <reaction evidence="1">
        <text>ATP + protein L-histidine = ADP + protein N-phospho-L-histidine.</text>
        <dbReference type="EC" id="2.7.13.3"/>
    </reaction>
</comment>
<dbReference type="InterPro" id="IPR036890">
    <property type="entry name" value="HATPase_C_sf"/>
</dbReference>
<dbReference type="CDD" id="cd00082">
    <property type="entry name" value="HisKA"/>
    <property type="match status" value="1"/>
</dbReference>
<dbReference type="SMART" id="SM00387">
    <property type="entry name" value="HATPase_c"/>
    <property type="match status" value="1"/>
</dbReference>
<sequence length="430" mass="47185">MALNPESGEGPDSDEALRRAADLGSPILSADPTTARWLAWLKEDGSGRTADKSEPSLDHSVTKAGIAPGQPHDKAAALHQPSQGPAGADLDDTAVVEAPPFPVSGLSLFWRTFGLISLLVGTSTLIWQQTLHLLADESRQGVWLLWLVVGVLLTLASTAVVAHLINQPFKQLSFATSRIREGDFEASRLNERVPTTEIRQVNIGFNRMAQRLAKLDQDRAVMLAGISHDLRTPLSRLRLETEMSVADADARAHMVADLEQLDAIIDKFMDYARPDHVRLERVNLNEVIRSSLYAFEHREDMRFNIDLPTDLWVMADAVELGRVISNLVENARRYGKTPETGITTLDIGVRAREPWVQLRLRDHGPGVAPEHLPNLTKPFYRGDAARTAATGAGLGLAIVDKTLRRMGGRFGVGNSSLGGFSTRIELRQAK</sequence>
<evidence type="ECO:0000256" key="3">
    <source>
        <dbReference type="ARBA" id="ARBA00012438"/>
    </source>
</evidence>
<keyword evidence="11" id="KW-1133">Transmembrane helix</keyword>
<dbReference type="AlphaFoldDB" id="A0A016XH86"/>
<dbReference type="SUPFAM" id="SSF55874">
    <property type="entry name" value="ATPase domain of HSP90 chaperone/DNA topoisomerase II/histidine kinase"/>
    <property type="match status" value="1"/>
</dbReference>
<keyword evidence="11" id="KW-0812">Transmembrane</keyword>
<feature type="region of interest" description="Disordered" evidence="10">
    <location>
        <begin position="1"/>
        <end position="29"/>
    </location>
</feature>
<evidence type="ECO:0000313" key="15">
    <source>
        <dbReference type="Proteomes" id="UP000023268"/>
    </source>
</evidence>
<evidence type="ECO:0000256" key="11">
    <source>
        <dbReference type="SAM" id="Phobius"/>
    </source>
</evidence>
<dbReference type="CDD" id="cd06225">
    <property type="entry name" value="HAMP"/>
    <property type="match status" value="1"/>
</dbReference>
<dbReference type="Proteomes" id="UP000023268">
    <property type="component" value="Unassembled WGS sequence"/>
</dbReference>
<dbReference type="InterPro" id="IPR004358">
    <property type="entry name" value="Sig_transdc_His_kin-like_C"/>
</dbReference>
<dbReference type="SMART" id="SM00388">
    <property type="entry name" value="HisKA"/>
    <property type="match status" value="1"/>
</dbReference>
<evidence type="ECO:0000256" key="4">
    <source>
        <dbReference type="ARBA" id="ARBA00022475"/>
    </source>
</evidence>
<feature type="domain" description="HAMP" evidence="13">
    <location>
        <begin position="163"/>
        <end position="217"/>
    </location>
</feature>
<dbReference type="eggNOG" id="COG2205">
    <property type="taxonomic scope" value="Bacteria"/>
</dbReference>
<evidence type="ECO:0000313" key="14">
    <source>
        <dbReference type="EMBL" id="EYC51275.1"/>
    </source>
</evidence>
<feature type="region of interest" description="Disordered" evidence="10">
    <location>
        <begin position="45"/>
        <end position="90"/>
    </location>
</feature>
<dbReference type="InterPro" id="IPR005467">
    <property type="entry name" value="His_kinase_dom"/>
</dbReference>
<evidence type="ECO:0000256" key="10">
    <source>
        <dbReference type="SAM" id="MobiDB-lite"/>
    </source>
</evidence>
<evidence type="ECO:0000256" key="2">
    <source>
        <dbReference type="ARBA" id="ARBA00004651"/>
    </source>
</evidence>
<dbReference type="InterPro" id="IPR003594">
    <property type="entry name" value="HATPase_dom"/>
</dbReference>
<organism evidence="14 15">
    <name type="scientific">Hylemonella gracilis str. Niagara R</name>
    <dbReference type="NCBI Taxonomy" id="1458275"/>
    <lineage>
        <taxon>Bacteria</taxon>
        <taxon>Pseudomonadati</taxon>
        <taxon>Pseudomonadota</taxon>
        <taxon>Betaproteobacteria</taxon>
        <taxon>Burkholderiales</taxon>
        <taxon>Comamonadaceae</taxon>
        <taxon>Hylemonella</taxon>
    </lineage>
</organism>
<dbReference type="PROSITE" id="PS50885">
    <property type="entry name" value="HAMP"/>
    <property type="match status" value="1"/>
</dbReference>
<evidence type="ECO:0000256" key="5">
    <source>
        <dbReference type="ARBA" id="ARBA00022553"/>
    </source>
</evidence>
<dbReference type="Gene3D" id="3.30.565.10">
    <property type="entry name" value="Histidine kinase-like ATPase, C-terminal domain"/>
    <property type="match status" value="1"/>
</dbReference>
<keyword evidence="4" id="KW-1003">Cell membrane</keyword>
<feature type="domain" description="Histidine kinase" evidence="12">
    <location>
        <begin position="225"/>
        <end position="430"/>
    </location>
</feature>
<dbReference type="SMART" id="SM00304">
    <property type="entry name" value="HAMP"/>
    <property type="match status" value="1"/>
</dbReference>
<dbReference type="EC" id="2.7.13.3" evidence="3"/>
<keyword evidence="5" id="KW-0597">Phosphoprotein</keyword>
<keyword evidence="7" id="KW-0547">Nucleotide-binding</keyword>
<dbReference type="RefSeq" id="WP_051509648.1">
    <property type="nucleotide sequence ID" value="NZ_JEMG01000001.1"/>
</dbReference>
<dbReference type="Gene3D" id="1.10.287.130">
    <property type="match status" value="1"/>
</dbReference>
<protein>
    <recommendedName>
        <fullName evidence="3">histidine kinase</fullName>
        <ecNumber evidence="3">2.7.13.3</ecNumber>
    </recommendedName>
</protein>
<comment type="caution">
    <text evidence="14">The sequence shown here is derived from an EMBL/GenBank/DDBJ whole genome shotgun (WGS) entry which is preliminary data.</text>
</comment>
<reference evidence="14 15" key="1">
    <citation type="submission" date="2014-02" db="EMBL/GenBank/DDBJ databases">
        <title>Draft Genome of Hylemonella gracilis isolated from the Niagara River.</title>
        <authorList>
            <person name="Pawlowski D.R."/>
            <person name="Koudelka G.B."/>
        </authorList>
    </citation>
    <scope>NUCLEOTIDE SEQUENCE [LARGE SCALE GENOMIC DNA]</scope>
    <source>
        <strain evidence="14 15">Niagara R</strain>
    </source>
</reference>
<dbReference type="GO" id="GO:0000155">
    <property type="term" value="F:phosphorelay sensor kinase activity"/>
    <property type="evidence" value="ECO:0007669"/>
    <property type="project" value="InterPro"/>
</dbReference>
<dbReference type="InterPro" id="IPR036097">
    <property type="entry name" value="HisK_dim/P_sf"/>
</dbReference>
<dbReference type="PANTHER" id="PTHR44936">
    <property type="entry name" value="SENSOR PROTEIN CREC"/>
    <property type="match status" value="1"/>
</dbReference>
<dbReference type="Pfam" id="PF00512">
    <property type="entry name" value="HisKA"/>
    <property type="match status" value="1"/>
</dbReference>
<dbReference type="Pfam" id="PF02518">
    <property type="entry name" value="HATPase_c"/>
    <property type="match status" value="1"/>
</dbReference>
<comment type="subcellular location">
    <subcellularLocation>
        <location evidence="2">Cell membrane</location>
        <topology evidence="2">Multi-pass membrane protein</topology>
    </subcellularLocation>
</comment>
<keyword evidence="6" id="KW-0808">Transferase</keyword>
<evidence type="ECO:0000256" key="1">
    <source>
        <dbReference type="ARBA" id="ARBA00000085"/>
    </source>
</evidence>
<dbReference type="PRINTS" id="PR00344">
    <property type="entry name" value="BCTRLSENSOR"/>
</dbReference>
<keyword evidence="9" id="KW-0067">ATP-binding</keyword>
<gene>
    <name evidence="14" type="ORF">AZ34_09390</name>
</gene>
<dbReference type="Pfam" id="PF00672">
    <property type="entry name" value="HAMP"/>
    <property type="match status" value="1"/>
</dbReference>
<feature type="transmembrane region" description="Helical" evidence="11">
    <location>
        <begin position="108"/>
        <end position="127"/>
    </location>
</feature>
<accession>A0A016XH86</accession>
<proteinExistence type="predicted"/>
<dbReference type="InterPro" id="IPR003660">
    <property type="entry name" value="HAMP_dom"/>
</dbReference>
<evidence type="ECO:0000256" key="7">
    <source>
        <dbReference type="ARBA" id="ARBA00022741"/>
    </source>
</evidence>
<dbReference type="EMBL" id="JEMG01000001">
    <property type="protein sequence ID" value="EYC51275.1"/>
    <property type="molecule type" value="Genomic_DNA"/>
</dbReference>
<name>A0A016XH86_9BURK</name>
<feature type="transmembrane region" description="Helical" evidence="11">
    <location>
        <begin position="143"/>
        <end position="165"/>
    </location>
</feature>
<dbReference type="PROSITE" id="PS50109">
    <property type="entry name" value="HIS_KIN"/>
    <property type="match status" value="1"/>
</dbReference>
<evidence type="ECO:0000256" key="9">
    <source>
        <dbReference type="ARBA" id="ARBA00022840"/>
    </source>
</evidence>
<dbReference type="PANTHER" id="PTHR44936:SF10">
    <property type="entry name" value="SENSOR PROTEIN RSTB"/>
    <property type="match status" value="1"/>
</dbReference>
<evidence type="ECO:0000259" key="12">
    <source>
        <dbReference type="PROSITE" id="PS50109"/>
    </source>
</evidence>
<dbReference type="InterPro" id="IPR003661">
    <property type="entry name" value="HisK_dim/P_dom"/>
</dbReference>
<dbReference type="GO" id="GO:0005886">
    <property type="term" value="C:plasma membrane"/>
    <property type="evidence" value="ECO:0007669"/>
    <property type="project" value="UniProtKB-SubCell"/>
</dbReference>
<evidence type="ECO:0000259" key="13">
    <source>
        <dbReference type="PROSITE" id="PS50885"/>
    </source>
</evidence>
<evidence type="ECO:0000256" key="6">
    <source>
        <dbReference type="ARBA" id="ARBA00022679"/>
    </source>
</evidence>
<keyword evidence="11" id="KW-0472">Membrane</keyword>
<keyword evidence="8 14" id="KW-0418">Kinase</keyword>
<evidence type="ECO:0000256" key="8">
    <source>
        <dbReference type="ARBA" id="ARBA00022777"/>
    </source>
</evidence>
<dbReference type="GO" id="GO:0005524">
    <property type="term" value="F:ATP binding"/>
    <property type="evidence" value="ECO:0007669"/>
    <property type="project" value="UniProtKB-KW"/>
</dbReference>
<dbReference type="SUPFAM" id="SSF47384">
    <property type="entry name" value="Homodimeric domain of signal transducing histidine kinase"/>
    <property type="match status" value="1"/>
</dbReference>
<dbReference type="STRING" id="1458275.AZ34_09390"/>
<dbReference type="CDD" id="cd00075">
    <property type="entry name" value="HATPase"/>
    <property type="match status" value="1"/>
</dbReference>
<dbReference type="InterPro" id="IPR050980">
    <property type="entry name" value="2C_sensor_his_kinase"/>
</dbReference>
<feature type="compositionally biased region" description="Basic and acidic residues" evidence="10">
    <location>
        <begin position="45"/>
        <end position="61"/>
    </location>
</feature>